<dbReference type="AlphaFoldDB" id="A0A7S3IGX4"/>
<proteinExistence type="predicted"/>
<gene>
    <name evidence="1" type="ORF">SINC0208_LOCUS3854</name>
    <name evidence="2" type="ORF">SINC0208_LOCUS3855</name>
</gene>
<sequence>MPLNLFVVEVALTNLDDFLLHLPLFLHRSGLAHRNWVLSGALSKELGVALGKWVNYCTSSGNNTDYGLRVKPLFGRFMFSEVLLLSEVHAQLVQLVVHCLVH</sequence>
<evidence type="ECO:0000313" key="1">
    <source>
        <dbReference type="EMBL" id="CAE0323269.1"/>
    </source>
</evidence>
<dbReference type="EMBL" id="HBIH01009454">
    <property type="protein sequence ID" value="CAE0323270.1"/>
    <property type="molecule type" value="Transcribed_RNA"/>
</dbReference>
<organism evidence="1">
    <name type="scientific">Strombidium inclinatum</name>
    <dbReference type="NCBI Taxonomy" id="197538"/>
    <lineage>
        <taxon>Eukaryota</taxon>
        <taxon>Sar</taxon>
        <taxon>Alveolata</taxon>
        <taxon>Ciliophora</taxon>
        <taxon>Intramacronucleata</taxon>
        <taxon>Spirotrichea</taxon>
        <taxon>Oligotrichia</taxon>
        <taxon>Strombidiidae</taxon>
        <taxon>Strombidium</taxon>
    </lineage>
</organism>
<evidence type="ECO:0000313" key="2">
    <source>
        <dbReference type="EMBL" id="CAE0323270.1"/>
    </source>
</evidence>
<reference evidence="1" key="1">
    <citation type="submission" date="2021-01" db="EMBL/GenBank/DDBJ databases">
        <authorList>
            <person name="Corre E."/>
            <person name="Pelletier E."/>
            <person name="Niang G."/>
            <person name="Scheremetjew M."/>
            <person name="Finn R."/>
            <person name="Kale V."/>
            <person name="Holt S."/>
            <person name="Cochrane G."/>
            <person name="Meng A."/>
            <person name="Brown T."/>
            <person name="Cohen L."/>
        </authorList>
    </citation>
    <scope>NUCLEOTIDE SEQUENCE</scope>
    <source>
        <strain evidence="1">S3</strain>
    </source>
</reference>
<name>A0A7S3IGX4_9SPIT</name>
<dbReference type="EMBL" id="HBIH01009453">
    <property type="protein sequence ID" value="CAE0323269.1"/>
    <property type="molecule type" value="Transcribed_RNA"/>
</dbReference>
<accession>A0A7S3IGX4</accession>
<protein>
    <submittedName>
        <fullName evidence="1">Uncharacterized protein</fullName>
    </submittedName>
</protein>